<name>D8MA48_BLAHO</name>
<protein>
    <submittedName>
        <fullName evidence="2">Uncharacterized protein</fullName>
    </submittedName>
</protein>
<dbReference type="GO" id="GO:0006396">
    <property type="term" value="P:RNA processing"/>
    <property type="evidence" value="ECO:0007669"/>
    <property type="project" value="InterPro"/>
</dbReference>
<dbReference type="AlphaFoldDB" id="D8MA48"/>
<evidence type="ECO:0000313" key="2">
    <source>
        <dbReference type="EMBL" id="CBK24937.2"/>
    </source>
</evidence>
<evidence type="ECO:0000313" key="3">
    <source>
        <dbReference type="Proteomes" id="UP000008312"/>
    </source>
</evidence>
<feature type="region of interest" description="Disordered" evidence="1">
    <location>
        <begin position="118"/>
        <end position="148"/>
    </location>
</feature>
<sequence length="186" mass="21185">MNKKKEFKSEDGSVVISEEKIRLEKQIIYLLHLSEGLLKTNVPLAQQLLIKAKRVSLVANLPFPARFSTLFCNHCYAPLVSQAANSFKLQSKKRRRAGNQLVRVCECCGHKQTIIGNNSEKKEEEASTKEETQKRKKPETGKSKFNLKRQAKQLLVESQSAKPIQKQSNSSWEIYRVCVILVIVQS</sequence>
<dbReference type="InterPro" id="IPR007175">
    <property type="entry name" value="Rpr2/Snm1/Rpp21"/>
</dbReference>
<accession>D8MA48</accession>
<organism evidence="2">
    <name type="scientific">Blastocystis hominis</name>
    <dbReference type="NCBI Taxonomy" id="12968"/>
    <lineage>
        <taxon>Eukaryota</taxon>
        <taxon>Sar</taxon>
        <taxon>Stramenopiles</taxon>
        <taxon>Bigyra</taxon>
        <taxon>Opalozoa</taxon>
        <taxon>Opalinata</taxon>
        <taxon>Blastocystidae</taxon>
        <taxon>Blastocystis</taxon>
    </lineage>
</organism>
<reference evidence="2" key="1">
    <citation type="submission" date="2010-02" db="EMBL/GenBank/DDBJ databases">
        <title>Sequencing and annotation of the Blastocystis hominis genome.</title>
        <authorList>
            <person name="Wincker P."/>
        </authorList>
    </citation>
    <scope>NUCLEOTIDE SEQUENCE</scope>
    <source>
        <strain evidence="2">Singapore isolate B</strain>
    </source>
</reference>
<gene>
    <name evidence="2" type="ORF">GSBLH_T00006846001</name>
</gene>
<dbReference type="Pfam" id="PF04032">
    <property type="entry name" value="Rpr2"/>
    <property type="match status" value="1"/>
</dbReference>
<dbReference type="EMBL" id="FN668689">
    <property type="protein sequence ID" value="CBK24937.2"/>
    <property type="molecule type" value="Genomic_DNA"/>
</dbReference>
<evidence type="ECO:0000256" key="1">
    <source>
        <dbReference type="SAM" id="MobiDB-lite"/>
    </source>
</evidence>
<keyword evidence="3" id="KW-1185">Reference proteome</keyword>
<dbReference type="GeneID" id="24922970"/>
<dbReference type="RefSeq" id="XP_012898985.1">
    <property type="nucleotide sequence ID" value="XM_013043531.1"/>
</dbReference>
<dbReference type="Proteomes" id="UP000008312">
    <property type="component" value="Unassembled WGS sequence"/>
</dbReference>
<feature type="compositionally biased region" description="Basic and acidic residues" evidence="1">
    <location>
        <begin position="119"/>
        <end position="142"/>
    </location>
</feature>
<proteinExistence type="predicted"/>
<dbReference type="InParanoid" id="D8MA48"/>